<reference evidence="3" key="1">
    <citation type="submission" date="2016-06" db="UniProtKB">
        <authorList>
            <consortium name="WormBaseParasite"/>
        </authorList>
    </citation>
    <scope>IDENTIFICATION</scope>
</reference>
<proteinExistence type="predicted"/>
<sequence length="74" mass="8650">MSLDSDILMTMWECHQIQHIGDGLSTGWIRSTTVRNDRKLWIDCTAKVLVLKHDEATFFKETLTKIRNSRKESL</sequence>
<name>A0A183D747_9BILA</name>
<evidence type="ECO:0000313" key="1">
    <source>
        <dbReference type="EMBL" id="VDK45683.1"/>
    </source>
</evidence>
<keyword evidence="2" id="KW-1185">Reference proteome</keyword>
<protein>
    <submittedName>
        <fullName evidence="3">PH domain-containing protein</fullName>
    </submittedName>
</protein>
<dbReference type="Proteomes" id="UP000271098">
    <property type="component" value="Unassembled WGS sequence"/>
</dbReference>
<organism evidence="3">
    <name type="scientific">Gongylonema pulchrum</name>
    <dbReference type="NCBI Taxonomy" id="637853"/>
    <lineage>
        <taxon>Eukaryota</taxon>
        <taxon>Metazoa</taxon>
        <taxon>Ecdysozoa</taxon>
        <taxon>Nematoda</taxon>
        <taxon>Chromadorea</taxon>
        <taxon>Rhabditida</taxon>
        <taxon>Spirurina</taxon>
        <taxon>Spiruromorpha</taxon>
        <taxon>Spiruroidea</taxon>
        <taxon>Gongylonematidae</taxon>
        <taxon>Gongylonema</taxon>
    </lineage>
</organism>
<gene>
    <name evidence="1" type="ORF">GPUH_LOCUS4537</name>
</gene>
<evidence type="ECO:0000313" key="2">
    <source>
        <dbReference type="Proteomes" id="UP000271098"/>
    </source>
</evidence>
<accession>A0A183D747</accession>
<evidence type="ECO:0000313" key="3">
    <source>
        <dbReference type="WBParaSite" id="GPUH_0000454501-mRNA-1"/>
    </source>
</evidence>
<dbReference type="WBParaSite" id="GPUH_0000454501-mRNA-1">
    <property type="protein sequence ID" value="GPUH_0000454501-mRNA-1"/>
    <property type="gene ID" value="GPUH_0000454501"/>
</dbReference>
<dbReference type="AlphaFoldDB" id="A0A183D747"/>
<dbReference type="EMBL" id="UYRT01008666">
    <property type="protein sequence ID" value="VDK45683.1"/>
    <property type="molecule type" value="Genomic_DNA"/>
</dbReference>
<reference evidence="1 2" key="2">
    <citation type="submission" date="2018-11" db="EMBL/GenBank/DDBJ databases">
        <authorList>
            <consortium name="Pathogen Informatics"/>
        </authorList>
    </citation>
    <scope>NUCLEOTIDE SEQUENCE [LARGE SCALE GENOMIC DNA]</scope>
</reference>